<name>A0A7G9GIS6_9FIRM</name>
<evidence type="ECO:0008006" key="4">
    <source>
        <dbReference type="Google" id="ProtNLM"/>
    </source>
</evidence>
<proteinExistence type="predicted"/>
<evidence type="ECO:0000313" key="2">
    <source>
        <dbReference type="EMBL" id="QNM10708.1"/>
    </source>
</evidence>
<feature type="chain" id="PRO_5028813031" description="SipW-cognate class signal peptide" evidence="1">
    <location>
        <begin position="26"/>
        <end position="230"/>
    </location>
</feature>
<dbReference type="KEGG" id="ehn:H9Q80_10420"/>
<accession>A0A7G9GIS6</accession>
<keyword evidence="3" id="KW-1185">Reference proteome</keyword>
<feature type="signal peptide" evidence="1">
    <location>
        <begin position="1"/>
        <end position="25"/>
    </location>
</feature>
<reference evidence="2 3" key="1">
    <citation type="submission" date="2020-08" db="EMBL/GenBank/DDBJ databases">
        <authorList>
            <person name="Liu C."/>
            <person name="Sun Q."/>
        </authorList>
    </citation>
    <scope>NUCLEOTIDE SEQUENCE [LARGE SCALE GENOMIC DNA]</scope>
    <source>
        <strain evidence="2 3">NSJ-61</strain>
    </source>
</reference>
<dbReference type="AlphaFoldDB" id="A0A7G9GIS6"/>
<dbReference type="EMBL" id="CP060636">
    <property type="protein sequence ID" value="QNM10708.1"/>
    <property type="molecule type" value="Genomic_DNA"/>
</dbReference>
<dbReference type="Proteomes" id="UP000515856">
    <property type="component" value="Chromosome"/>
</dbReference>
<sequence length="230" mass="25813">MKPVKKSLLVVASICCLITAGVTYALLSKVTETATNTFSSDRSISLKLREDKWDGFDFNESYPDGAIPGTVIDDKETNKEILGFNIAKNYHPGDAIPKNPIVMNTSDENEYVAIKVVYENSQGVPISKTEFENLYGKFQHLNSSYQNGMNNEFELVDTDEEFDLYIYKKVLNSNTTTPALFDRFVIKLDIEPDGNKLPSFNIKVKAYAVQETNVTIDKAKESLLNLAKKN</sequence>
<gene>
    <name evidence="2" type="ORF">H9Q80_10420</name>
</gene>
<protein>
    <recommendedName>
        <fullName evidence="4">SipW-cognate class signal peptide</fullName>
    </recommendedName>
</protein>
<dbReference type="RefSeq" id="WP_117454463.1">
    <property type="nucleotide sequence ID" value="NZ_CP060636.1"/>
</dbReference>
<evidence type="ECO:0000256" key="1">
    <source>
        <dbReference type="SAM" id="SignalP"/>
    </source>
</evidence>
<keyword evidence="1" id="KW-0732">Signal</keyword>
<organism evidence="2 3">
    <name type="scientific">[Eubacterium] hominis</name>
    <dbReference type="NCBI Taxonomy" id="2764325"/>
    <lineage>
        <taxon>Bacteria</taxon>
        <taxon>Bacillati</taxon>
        <taxon>Bacillota</taxon>
        <taxon>Erysipelotrichia</taxon>
        <taxon>Erysipelotrichales</taxon>
        <taxon>Erysipelotrichaceae</taxon>
        <taxon>Amedibacillus</taxon>
    </lineage>
</organism>
<evidence type="ECO:0000313" key="3">
    <source>
        <dbReference type="Proteomes" id="UP000515856"/>
    </source>
</evidence>